<dbReference type="InterPro" id="IPR011013">
    <property type="entry name" value="Gal_mutarotase_sf_dom"/>
</dbReference>
<accession>A0A6A3KRC5</accession>
<dbReference type="AlphaFoldDB" id="A0A6A3KRC5"/>
<dbReference type="GO" id="GO:0004559">
    <property type="term" value="F:alpha-mannosidase activity"/>
    <property type="evidence" value="ECO:0007669"/>
    <property type="project" value="TreeGrafter"/>
</dbReference>
<sequence length="251" mass="28058">MPRVAFKIDSSDTLEYLVNDDDEFHEIEWMVGSVPIDDKESRKSTERGAASLVDGQVEMVVHRRLLADDSNGVGEHLNETESLFDSVAKQQITKGMVVHGNFFFNVKSAKDGMRSLRSKTEPQFFRPLTAYRKPNEARLSHLYAVGEHAALSQPAMMDFTLRLPPSSLRKATFLPPLPSAALASCSFVPVSTCSVASDVFFLYEKQRREVNGSAFKEFPMSKGDIMGPRTTCSESLSMMRNMTGPVFFELK</sequence>
<proteinExistence type="predicted"/>
<dbReference type="EMBL" id="QXFU01001190">
    <property type="protein sequence ID" value="KAE9008267.1"/>
    <property type="molecule type" value="Genomic_DNA"/>
</dbReference>
<dbReference type="OrthoDB" id="2016903at2759"/>
<dbReference type="PANTHER" id="PTHR11607">
    <property type="entry name" value="ALPHA-MANNOSIDASE"/>
    <property type="match status" value="1"/>
</dbReference>
<protein>
    <recommendedName>
        <fullName evidence="3">Glycosyl hydrolase family 38 C-terminal domain-containing protein</fullName>
    </recommendedName>
</protein>
<name>A0A6A3KRC5_9STRA</name>
<dbReference type="InterPro" id="IPR050843">
    <property type="entry name" value="Glycosyl_Hydrlase_38"/>
</dbReference>
<reference evidence="1 2" key="1">
    <citation type="submission" date="2018-09" db="EMBL/GenBank/DDBJ databases">
        <title>Genomic investigation of the strawberry pathogen Phytophthora fragariae indicates pathogenicity is determined by transcriptional variation in three key races.</title>
        <authorList>
            <person name="Adams T.M."/>
            <person name="Armitage A.D."/>
            <person name="Sobczyk M.K."/>
            <person name="Bates H.J."/>
            <person name="Dunwell J.M."/>
            <person name="Nellist C.F."/>
            <person name="Harrison R.J."/>
        </authorList>
    </citation>
    <scope>NUCLEOTIDE SEQUENCE [LARGE SCALE GENOMIC DNA]</scope>
    <source>
        <strain evidence="1 2">SCRP324</strain>
    </source>
</reference>
<dbReference type="Gene3D" id="2.70.98.30">
    <property type="entry name" value="Golgi alpha-mannosidase II, domain 4"/>
    <property type="match status" value="1"/>
</dbReference>
<dbReference type="PANTHER" id="PTHR11607:SF3">
    <property type="entry name" value="LYSOSOMAL ALPHA-MANNOSIDASE"/>
    <property type="match status" value="1"/>
</dbReference>
<dbReference type="GO" id="GO:0005975">
    <property type="term" value="P:carbohydrate metabolic process"/>
    <property type="evidence" value="ECO:0007669"/>
    <property type="project" value="InterPro"/>
</dbReference>
<dbReference type="SUPFAM" id="SSF74650">
    <property type="entry name" value="Galactose mutarotase-like"/>
    <property type="match status" value="1"/>
</dbReference>
<comment type="caution">
    <text evidence="1">The sequence shown here is derived from an EMBL/GenBank/DDBJ whole genome shotgun (WGS) entry which is preliminary data.</text>
</comment>
<evidence type="ECO:0008006" key="3">
    <source>
        <dbReference type="Google" id="ProtNLM"/>
    </source>
</evidence>
<evidence type="ECO:0000313" key="1">
    <source>
        <dbReference type="EMBL" id="KAE9008267.1"/>
    </source>
</evidence>
<gene>
    <name evidence="1" type="ORF">PR002_g15954</name>
</gene>
<dbReference type="Proteomes" id="UP000435112">
    <property type="component" value="Unassembled WGS sequence"/>
</dbReference>
<evidence type="ECO:0000313" key="2">
    <source>
        <dbReference type="Proteomes" id="UP000435112"/>
    </source>
</evidence>
<dbReference type="GO" id="GO:0030246">
    <property type="term" value="F:carbohydrate binding"/>
    <property type="evidence" value="ECO:0007669"/>
    <property type="project" value="InterPro"/>
</dbReference>
<organism evidence="1 2">
    <name type="scientific">Phytophthora rubi</name>
    <dbReference type="NCBI Taxonomy" id="129364"/>
    <lineage>
        <taxon>Eukaryota</taxon>
        <taxon>Sar</taxon>
        <taxon>Stramenopiles</taxon>
        <taxon>Oomycota</taxon>
        <taxon>Peronosporomycetes</taxon>
        <taxon>Peronosporales</taxon>
        <taxon>Peronosporaceae</taxon>
        <taxon>Phytophthora</taxon>
    </lineage>
</organism>